<protein>
    <submittedName>
        <fullName evidence="2">Uncharacterized protein</fullName>
    </submittedName>
</protein>
<sequence length="72" mass="7551">MAEQGAKQLRLGGSGTASQSAMKTLSAVVLMPTRILATSPTVRQVRAAIRARLPSRSGVDSRQSRISPTDTA</sequence>
<accession>A0ABW2TX47</accession>
<feature type="compositionally biased region" description="Polar residues" evidence="1">
    <location>
        <begin position="58"/>
        <end position="72"/>
    </location>
</feature>
<reference evidence="3" key="1">
    <citation type="journal article" date="2019" name="Int. J. Syst. Evol. Microbiol.">
        <title>The Global Catalogue of Microorganisms (GCM) 10K type strain sequencing project: providing services to taxonomists for standard genome sequencing and annotation.</title>
        <authorList>
            <consortium name="The Broad Institute Genomics Platform"/>
            <consortium name="The Broad Institute Genome Sequencing Center for Infectious Disease"/>
            <person name="Wu L."/>
            <person name="Ma J."/>
        </authorList>
    </citation>
    <scope>NUCLEOTIDE SEQUENCE [LARGE SCALE GENOMIC DNA]</scope>
    <source>
        <strain evidence="3">JCM 17695</strain>
    </source>
</reference>
<keyword evidence="3" id="KW-1185">Reference proteome</keyword>
<feature type="region of interest" description="Disordered" evidence="1">
    <location>
        <begin position="52"/>
        <end position="72"/>
    </location>
</feature>
<organism evidence="2 3">
    <name type="scientific">Actinokineospora soli</name>
    <dbReference type="NCBI Taxonomy" id="1048753"/>
    <lineage>
        <taxon>Bacteria</taxon>
        <taxon>Bacillati</taxon>
        <taxon>Actinomycetota</taxon>
        <taxon>Actinomycetes</taxon>
        <taxon>Pseudonocardiales</taxon>
        <taxon>Pseudonocardiaceae</taxon>
        <taxon>Actinokineospora</taxon>
    </lineage>
</organism>
<dbReference type="Proteomes" id="UP001596512">
    <property type="component" value="Unassembled WGS sequence"/>
</dbReference>
<evidence type="ECO:0000256" key="1">
    <source>
        <dbReference type="SAM" id="MobiDB-lite"/>
    </source>
</evidence>
<dbReference type="EMBL" id="JBHTEY010000004">
    <property type="protein sequence ID" value="MFC7618485.1"/>
    <property type="molecule type" value="Genomic_DNA"/>
</dbReference>
<name>A0ABW2TX47_9PSEU</name>
<proteinExistence type="predicted"/>
<evidence type="ECO:0000313" key="3">
    <source>
        <dbReference type="Proteomes" id="UP001596512"/>
    </source>
</evidence>
<gene>
    <name evidence="2" type="ORF">ACFQV2_39215</name>
</gene>
<comment type="caution">
    <text evidence="2">The sequence shown here is derived from an EMBL/GenBank/DDBJ whole genome shotgun (WGS) entry which is preliminary data.</text>
</comment>
<evidence type="ECO:0000313" key="2">
    <source>
        <dbReference type="EMBL" id="MFC7618485.1"/>
    </source>
</evidence>